<name>A0A1I5H2A4_9BACT</name>
<evidence type="ECO:0000313" key="2">
    <source>
        <dbReference type="EMBL" id="SFO42273.1"/>
    </source>
</evidence>
<feature type="transmembrane region" description="Helical" evidence="1">
    <location>
        <begin position="156"/>
        <end position="178"/>
    </location>
</feature>
<keyword evidence="1" id="KW-0472">Membrane</keyword>
<keyword evidence="1" id="KW-0812">Transmembrane</keyword>
<evidence type="ECO:0000313" key="3">
    <source>
        <dbReference type="Proteomes" id="UP000199564"/>
    </source>
</evidence>
<keyword evidence="1" id="KW-1133">Transmembrane helix</keyword>
<dbReference type="AlphaFoldDB" id="A0A1I5H2A4"/>
<feature type="transmembrane region" description="Helical" evidence="1">
    <location>
        <begin position="199"/>
        <end position="225"/>
    </location>
</feature>
<dbReference type="RefSeq" id="WP_091654150.1">
    <property type="nucleotide sequence ID" value="NZ_FOVW01000006.1"/>
</dbReference>
<evidence type="ECO:0000256" key="1">
    <source>
        <dbReference type="SAM" id="Phobius"/>
    </source>
</evidence>
<feature type="transmembrane region" description="Helical" evidence="1">
    <location>
        <begin position="237"/>
        <end position="257"/>
    </location>
</feature>
<organism evidence="2 3">
    <name type="scientific">Algoriphagus ornithinivorans</name>
    <dbReference type="NCBI Taxonomy" id="226506"/>
    <lineage>
        <taxon>Bacteria</taxon>
        <taxon>Pseudomonadati</taxon>
        <taxon>Bacteroidota</taxon>
        <taxon>Cytophagia</taxon>
        <taxon>Cytophagales</taxon>
        <taxon>Cyclobacteriaceae</taxon>
        <taxon>Algoriphagus</taxon>
    </lineage>
</organism>
<protein>
    <recommendedName>
        <fullName evidence="4">Alpha-1,2-mannosyltransferase</fullName>
    </recommendedName>
</protein>
<feature type="transmembrane region" description="Helical" evidence="1">
    <location>
        <begin position="33"/>
        <end position="51"/>
    </location>
</feature>
<gene>
    <name evidence="2" type="ORF">SAMN04488519_106233</name>
</gene>
<feature type="transmembrane region" description="Helical" evidence="1">
    <location>
        <begin position="326"/>
        <end position="344"/>
    </location>
</feature>
<dbReference type="GO" id="GO:0005886">
    <property type="term" value="C:plasma membrane"/>
    <property type="evidence" value="ECO:0007669"/>
    <property type="project" value="UniProtKB-SubCell"/>
</dbReference>
<reference evidence="3" key="1">
    <citation type="submission" date="2016-10" db="EMBL/GenBank/DDBJ databases">
        <authorList>
            <person name="Varghese N."/>
            <person name="Submissions S."/>
        </authorList>
    </citation>
    <scope>NUCLEOTIDE SEQUENCE [LARGE SCALE GENOMIC DNA]</scope>
    <source>
        <strain evidence="3">DSM 15282</strain>
    </source>
</reference>
<dbReference type="Proteomes" id="UP000199564">
    <property type="component" value="Unassembled WGS sequence"/>
</dbReference>
<feature type="transmembrane region" description="Helical" evidence="1">
    <location>
        <begin position="58"/>
        <end position="78"/>
    </location>
</feature>
<feature type="transmembrane region" description="Helical" evidence="1">
    <location>
        <begin position="264"/>
        <end position="283"/>
    </location>
</feature>
<sequence length="449" mass="52051">MKSNKHKALLLIFGAFLVIGVYALGYSISRENFPYLFAAFSLSFLGMYGIYKLQKYQEIWLGIFLFGFLLRLILSHSIPLLSDDYARFLWDGEIVRLEGNPYDKTPQKLVEDSANELEFFERLYPYLNSPNYYSVYPPSNQLLFGLAAEASGENTLFGIISLRSFLLLGELLVFFGLLKLFRRFDVPLRNLVLYWLNPLVILEVIGNLHFEGIVLMFLLGSLIAYSKNKKFLAGTSWGLAIGVKLLPFVFLPSWLFFRKIKFSPFFWIGTLLAVCISFIGLVWDDAWINFLQSIRLYQGKFEFNASIYYLLREVGFRIKGYNTIETLGKVLSLTFVIWVWFISWKKAPKSLFKLADLWVLIYLSYLLLQPVIHPWYLIPGLGLSLMTGKKSFLVWSFAVIFSYQAYGNPNFEESSFYLVLEYALLLIALVWDYRPQIFSTLNKLSKNES</sequence>
<accession>A0A1I5H2A4</accession>
<evidence type="ECO:0008006" key="4">
    <source>
        <dbReference type="Google" id="ProtNLM"/>
    </source>
</evidence>
<feature type="transmembrane region" description="Helical" evidence="1">
    <location>
        <begin position="416"/>
        <end position="433"/>
    </location>
</feature>
<dbReference type="STRING" id="226506.SAMN04488519_106233"/>
<feature type="transmembrane region" description="Helical" evidence="1">
    <location>
        <begin position="351"/>
        <end position="372"/>
    </location>
</feature>
<proteinExistence type="predicted"/>
<dbReference type="Pfam" id="PF26314">
    <property type="entry name" value="MptA_B_family"/>
    <property type="match status" value="1"/>
</dbReference>
<keyword evidence="3" id="KW-1185">Reference proteome</keyword>
<dbReference type="EMBL" id="FOVW01000006">
    <property type="protein sequence ID" value="SFO42273.1"/>
    <property type="molecule type" value="Genomic_DNA"/>
</dbReference>
<dbReference type="GO" id="GO:0016758">
    <property type="term" value="F:hexosyltransferase activity"/>
    <property type="evidence" value="ECO:0007669"/>
    <property type="project" value="InterPro"/>
</dbReference>